<evidence type="ECO:0000313" key="13">
    <source>
        <dbReference type="WBParaSite" id="L893_g6432.t2"/>
    </source>
</evidence>
<evidence type="ECO:0000256" key="4">
    <source>
        <dbReference type="ARBA" id="ARBA00022723"/>
    </source>
</evidence>
<keyword evidence="6" id="KW-0521">NADP</keyword>
<evidence type="ECO:0000313" key="12">
    <source>
        <dbReference type="Proteomes" id="UP000095287"/>
    </source>
</evidence>
<comment type="catalytic activity">
    <reaction evidence="2 10">
        <text>(6R)-NADPHX = (6S)-NADPHX</text>
        <dbReference type="Rhea" id="RHEA:32227"/>
        <dbReference type="ChEBI" id="CHEBI:64076"/>
        <dbReference type="ChEBI" id="CHEBI:64077"/>
        <dbReference type="EC" id="5.1.99.6"/>
    </reaction>
</comment>
<dbReference type="PANTHER" id="PTHR13232">
    <property type="entry name" value="NAD(P)H-HYDRATE EPIMERASE"/>
    <property type="match status" value="1"/>
</dbReference>
<name>A0A1I8AK54_9BILA</name>
<dbReference type="GO" id="GO:0000166">
    <property type="term" value="F:nucleotide binding"/>
    <property type="evidence" value="ECO:0007669"/>
    <property type="project" value="UniProtKB-KW"/>
</dbReference>
<feature type="domain" description="YjeF N-terminal" evidence="11">
    <location>
        <begin position="121"/>
        <end position="323"/>
    </location>
</feature>
<feature type="binding site" evidence="10">
    <location>
        <begin position="168"/>
        <end position="172"/>
    </location>
    <ligand>
        <name>(6S)-NADPHX</name>
        <dbReference type="ChEBI" id="CHEBI:64076"/>
    </ligand>
</feature>
<dbReference type="Pfam" id="PF03853">
    <property type="entry name" value="YjeF_N"/>
    <property type="match status" value="1"/>
</dbReference>
<proteinExistence type="inferred from homology"/>
<feature type="binding site" evidence="10">
    <location>
        <position position="266"/>
    </location>
    <ligand>
        <name>K(+)</name>
        <dbReference type="ChEBI" id="CHEBI:29103"/>
    </ligand>
</feature>
<dbReference type="PROSITE" id="PS51385">
    <property type="entry name" value="YJEF_N"/>
    <property type="match status" value="1"/>
</dbReference>
<dbReference type="Gene3D" id="3.40.50.10260">
    <property type="entry name" value="YjeF N-terminal domain"/>
    <property type="match status" value="1"/>
</dbReference>
<dbReference type="GO" id="GO:0052856">
    <property type="term" value="F:NAD(P)HX epimerase activity"/>
    <property type="evidence" value="ECO:0007669"/>
    <property type="project" value="UniProtKB-UniRule"/>
</dbReference>
<comment type="function">
    <text evidence="10">Catalyzes the epimerization of the S- and R-forms of NAD(P)HX, a damaged form of NAD(P)H that is a result of enzymatic or heat-dependent hydration. This is a prerequisite for the S-specific NAD(P)H-hydrate dehydratase to allow the repair of both epimers of NAD(P)HX.</text>
</comment>
<dbReference type="WBParaSite" id="L893_g6432.t2">
    <property type="protein sequence ID" value="L893_g6432.t2"/>
    <property type="gene ID" value="L893_g6432"/>
</dbReference>
<keyword evidence="12" id="KW-1185">Reference proteome</keyword>
<dbReference type="NCBIfam" id="TIGR00197">
    <property type="entry name" value="yjeF_nterm"/>
    <property type="match status" value="1"/>
</dbReference>
<dbReference type="GO" id="GO:0005739">
    <property type="term" value="C:mitochondrion"/>
    <property type="evidence" value="ECO:0007669"/>
    <property type="project" value="TreeGrafter"/>
</dbReference>
<comment type="cofactor">
    <cofactor evidence="10">
        <name>K(+)</name>
        <dbReference type="ChEBI" id="CHEBI:29103"/>
    </cofactor>
    <text evidence="10">Binds 1 potassium ion per subunit.</text>
</comment>
<evidence type="ECO:0000256" key="5">
    <source>
        <dbReference type="ARBA" id="ARBA00022741"/>
    </source>
</evidence>
<dbReference type="InterPro" id="IPR004443">
    <property type="entry name" value="YjeF_N_dom"/>
</dbReference>
<evidence type="ECO:0000256" key="10">
    <source>
        <dbReference type="HAMAP-Rule" id="MF_03159"/>
    </source>
</evidence>
<keyword evidence="8 10" id="KW-0520">NAD</keyword>
<dbReference type="PANTHER" id="PTHR13232:SF10">
    <property type="entry name" value="NAD(P)H-HYDRATE EPIMERASE"/>
    <property type="match status" value="1"/>
</dbReference>
<comment type="catalytic activity">
    <reaction evidence="1 10">
        <text>(6R)-NADHX = (6S)-NADHX</text>
        <dbReference type="Rhea" id="RHEA:32215"/>
        <dbReference type="ChEBI" id="CHEBI:64074"/>
        <dbReference type="ChEBI" id="CHEBI:64075"/>
        <dbReference type="EC" id="5.1.99.6"/>
    </reaction>
</comment>
<evidence type="ECO:0000256" key="7">
    <source>
        <dbReference type="ARBA" id="ARBA00022958"/>
    </source>
</evidence>
<dbReference type="HAMAP" id="MF_01966">
    <property type="entry name" value="NADHX_epimerase"/>
    <property type="match status" value="1"/>
</dbReference>
<feature type="binding site" evidence="10">
    <location>
        <position position="169"/>
    </location>
    <ligand>
        <name>K(+)</name>
        <dbReference type="ChEBI" id="CHEBI:29103"/>
    </ligand>
</feature>
<dbReference type="EC" id="5.1.99.6" evidence="3 10"/>
<keyword evidence="7 10" id="KW-0630">Potassium</keyword>
<sequence length="335" mass="37213">MRVATFPDRGGYGFCRSSSSLKPAIRYNNNYLESEMHLMSRFECEYEANLEKSANFNFTVQDVLSFVGLHAQIDLFHIAFFLRMWSARSGLVIGHLLLRKIATDPKRMTSTGVKYLTQVEAISVDQELFNEYKFSVDQLMELAGLSCAEAFSSRYSKGKVLVISGPGNNGGDGLVCARHLKLFGYDPVVLYPKHSKSELMERLVIQCNGMGIIFLEQLPSNLSQYIGIVDALFGFSFRPPTRPPFDAIIATLSQTTVPIFSIDIPSGWDVEGGPPTEGSALRPDALISLTAPKLCAKYFRGKAHFLGGRFIPPNMASKYDLNLPLYEGTSSFLQL</sequence>
<dbReference type="GO" id="GO:0046872">
    <property type="term" value="F:metal ion binding"/>
    <property type="evidence" value="ECO:0007669"/>
    <property type="project" value="UniProtKB-KW"/>
</dbReference>
<comment type="similarity">
    <text evidence="10">Belongs to the NnrE/AIBP family.</text>
</comment>
<dbReference type="SUPFAM" id="SSF64153">
    <property type="entry name" value="YjeF N-terminal domain-like"/>
    <property type="match status" value="1"/>
</dbReference>
<keyword evidence="4 10" id="KW-0479">Metal-binding</keyword>
<feature type="binding site" evidence="10">
    <location>
        <position position="230"/>
    </location>
    <ligand>
        <name>K(+)</name>
        <dbReference type="ChEBI" id="CHEBI:29103"/>
    </ligand>
</feature>
<evidence type="ECO:0000256" key="8">
    <source>
        <dbReference type="ARBA" id="ARBA00023027"/>
    </source>
</evidence>
<evidence type="ECO:0000256" key="6">
    <source>
        <dbReference type="ARBA" id="ARBA00022857"/>
    </source>
</evidence>
<reference evidence="13" key="1">
    <citation type="submission" date="2016-11" db="UniProtKB">
        <authorList>
            <consortium name="WormBaseParasite"/>
        </authorList>
    </citation>
    <scope>IDENTIFICATION</scope>
</reference>
<dbReference type="AlphaFoldDB" id="A0A1I8AK54"/>
<dbReference type="Proteomes" id="UP000095287">
    <property type="component" value="Unplaced"/>
</dbReference>
<evidence type="ECO:0000256" key="3">
    <source>
        <dbReference type="ARBA" id="ARBA00012228"/>
    </source>
</evidence>
<dbReference type="InterPro" id="IPR036652">
    <property type="entry name" value="YjeF_N_dom_sf"/>
</dbReference>
<evidence type="ECO:0000259" key="11">
    <source>
        <dbReference type="PROSITE" id="PS51385"/>
    </source>
</evidence>
<evidence type="ECO:0000256" key="1">
    <source>
        <dbReference type="ARBA" id="ARBA00000013"/>
    </source>
</evidence>
<feature type="binding site" evidence="10">
    <location>
        <begin position="234"/>
        <end position="240"/>
    </location>
    <ligand>
        <name>(6S)-NADPHX</name>
        <dbReference type="ChEBI" id="CHEBI:64076"/>
    </ligand>
</feature>
<protein>
    <recommendedName>
        <fullName evidence="3 10">NAD(P)H-hydrate epimerase</fullName>
        <ecNumber evidence="3 10">5.1.99.6</ecNumber>
    </recommendedName>
    <alternativeName>
        <fullName evidence="10">NAD(P)HX epimerase</fullName>
    </alternativeName>
</protein>
<feature type="binding site" evidence="10">
    <location>
        <position position="263"/>
    </location>
    <ligand>
        <name>(6S)-NADPHX</name>
        <dbReference type="ChEBI" id="CHEBI:64076"/>
    </ligand>
</feature>
<evidence type="ECO:0000256" key="2">
    <source>
        <dbReference type="ARBA" id="ARBA00000909"/>
    </source>
</evidence>
<evidence type="ECO:0000256" key="9">
    <source>
        <dbReference type="ARBA" id="ARBA00023235"/>
    </source>
</evidence>
<keyword evidence="5 10" id="KW-0547">Nucleotide-binding</keyword>
<keyword evidence="9 10" id="KW-0413">Isomerase</keyword>
<comment type="caution">
    <text evidence="10">Lacks conserved residue(s) required for the propagation of feature annotation.</text>
</comment>
<organism evidence="12 13">
    <name type="scientific">Steinernema glaseri</name>
    <dbReference type="NCBI Taxonomy" id="37863"/>
    <lineage>
        <taxon>Eukaryota</taxon>
        <taxon>Metazoa</taxon>
        <taxon>Ecdysozoa</taxon>
        <taxon>Nematoda</taxon>
        <taxon>Chromadorea</taxon>
        <taxon>Rhabditida</taxon>
        <taxon>Tylenchina</taxon>
        <taxon>Panagrolaimomorpha</taxon>
        <taxon>Strongyloidoidea</taxon>
        <taxon>Steinernematidae</taxon>
        <taxon>Steinernema</taxon>
    </lineage>
</organism>
<dbReference type="InterPro" id="IPR032976">
    <property type="entry name" value="YJEFN_prot_NAXE-like"/>
</dbReference>
<accession>A0A1I8AK54</accession>